<feature type="region of interest" description="Disordered" evidence="1">
    <location>
        <begin position="136"/>
        <end position="198"/>
    </location>
</feature>
<feature type="compositionally biased region" description="Basic residues" evidence="1">
    <location>
        <begin position="189"/>
        <end position="198"/>
    </location>
</feature>
<evidence type="ECO:0000313" key="3">
    <source>
        <dbReference type="Proteomes" id="UP000553632"/>
    </source>
</evidence>
<keyword evidence="3" id="KW-1185">Reference proteome</keyword>
<dbReference type="InterPro" id="IPR009057">
    <property type="entry name" value="Homeodomain-like_sf"/>
</dbReference>
<dbReference type="SUPFAM" id="SSF46689">
    <property type="entry name" value="Homeodomain-like"/>
    <property type="match status" value="1"/>
</dbReference>
<evidence type="ECO:0000313" key="2">
    <source>
        <dbReference type="EMBL" id="KAF4749215.1"/>
    </source>
</evidence>
<gene>
    <name evidence="2" type="ORF">FOZ63_019701</name>
</gene>
<dbReference type="Proteomes" id="UP000553632">
    <property type="component" value="Unassembled WGS sequence"/>
</dbReference>
<accession>A0A7J6TW03</accession>
<sequence>MAAIEDAALKKRGQYQSYPSSTRTKVVQAAMEGNPWRDVARALGVKMSTARSWVKSGRTACLPRGGKVVEPKRKISEEYGDFIFQVFRRSPTTTFAEVGRLLRRRFNLQIDPTNISRYMKKEEKFKEILKLRQMRPRGGGSSLMAKPTASEPRRTTSELLRSGPIQSCGRFDQLPVISRRPTSSTLLPRMRKSRRLSK</sequence>
<name>A0A7J6TW03_PEROL</name>
<proteinExistence type="predicted"/>
<comment type="caution">
    <text evidence="2">The sequence shown here is derived from an EMBL/GenBank/DDBJ whole genome shotgun (WGS) entry which is preliminary data.</text>
</comment>
<reference evidence="2 3" key="1">
    <citation type="submission" date="2020-04" db="EMBL/GenBank/DDBJ databases">
        <title>Perkinsus olseni comparative genomics.</title>
        <authorList>
            <person name="Bogema D.R."/>
        </authorList>
    </citation>
    <scope>NUCLEOTIDE SEQUENCE [LARGE SCALE GENOMIC DNA]</scope>
    <source>
        <strain evidence="2 3">ATCC PRA-207</strain>
    </source>
</reference>
<organism evidence="2 3">
    <name type="scientific">Perkinsus olseni</name>
    <name type="common">Perkinsus atlanticus</name>
    <dbReference type="NCBI Taxonomy" id="32597"/>
    <lineage>
        <taxon>Eukaryota</taxon>
        <taxon>Sar</taxon>
        <taxon>Alveolata</taxon>
        <taxon>Perkinsozoa</taxon>
        <taxon>Perkinsea</taxon>
        <taxon>Perkinsida</taxon>
        <taxon>Perkinsidae</taxon>
        <taxon>Perkinsus</taxon>
    </lineage>
</organism>
<dbReference type="EMBL" id="JABANO010008011">
    <property type="protein sequence ID" value="KAF4749215.1"/>
    <property type="molecule type" value="Genomic_DNA"/>
</dbReference>
<dbReference type="AlphaFoldDB" id="A0A7J6TW03"/>
<evidence type="ECO:0000256" key="1">
    <source>
        <dbReference type="SAM" id="MobiDB-lite"/>
    </source>
</evidence>
<protein>
    <submittedName>
        <fullName evidence="2">Uncharacterized protein</fullName>
    </submittedName>
</protein>